<accession>A0A1G8BKF1</accession>
<keyword evidence="2" id="KW-1185">Reference proteome</keyword>
<dbReference type="STRING" id="262004.SAMN04489796_102353"/>
<dbReference type="PROSITE" id="PS51257">
    <property type="entry name" value="PROKAR_LIPOPROTEIN"/>
    <property type="match status" value="1"/>
</dbReference>
<gene>
    <name evidence="1" type="ORF">SAMN04489796_102353</name>
</gene>
<reference evidence="2" key="1">
    <citation type="submission" date="2016-10" db="EMBL/GenBank/DDBJ databases">
        <authorList>
            <person name="Varghese N."/>
            <person name="Submissions S."/>
        </authorList>
    </citation>
    <scope>NUCLEOTIDE SEQUENCE [LARGE SCALE GENOMIC DNA]</scope>
    <source>
        <strain evidence="2">DSM 15363</strain>
    </source>
</reference>
<proteinExistence type="predicted"/>
<dbReference type="RefSeq" id="WP_092467220.1">
    <property type="nucleotide sequence ID" value="NZ_FNCZ01000002.1"/>
</dbReference>
<organism evidence="1 2">
    <name type="scientific">Winogradskyella thalassocola</name>
    <dbReference type="NCBI Taxonomy" id="262004"/>
    <lineage>
        <taxon>Bacteria</taxon>
        <taxon>Pseudomonadati</taxon>
        <taxon>Bacteroidota</taxon>
        <taxon>Flavobacteriia</taxon>
        <taxon>Flavobacteriales</taxon>
        <taxon>Flavobacteriaceae</taxon>
        <taxon>Winogradskyella</taxon>
    </lineage>
</organism>
<dbReference type="AlphaFoldDB" id="A0A1G8BKF1"/>
<name>A0A1G8BKF1_9FLAO</name>
<evidence type="ECO:0000313" key="2">
    <source>
        <dbReference type="Proteomes" id="UP000199492"/>
    </source>
</evidence>
<dbReference type="EMBL" id="FNCZ01000002">
    <property type="protein sequence ID" value="SDH33679.1"/>
    <property type="molecule type" value="Genomic_DNA"/>
</dbReference>
<dbReference type="Proteomes" id="UP000199492">
    <property type="component" value="Unassembled WGS sequence"/>
</dbReference>
<sequence length="207" mass="22537">MKLYIVLLVLITTLTSCKESNETNSLKQIEITETATAEVVNKETPISIESANKGTFLCEINGKDWAYTKASGIVDTHAKTKKRTAIMTFTKKLDKGSESVQLFYDADSYQLEKATAILKTPKKGGGTMSAMYQLLNEGGKRTPDSVISGVIDLSNATVASGTAEVSNMKIRFKEDELEDASMEVITFSSLKFSGVGYSDLDKVFGNN</sequence>
<evidence type="ECO:0000313" key="1">
    <source>
        <dbReference type="EMBL" id="SDH33679.1"/>
    </source>
</evidence>
<dbReference type="OrthoDB" id="1447335at2"/>
<protein>
    <submittedName>
        <fullName evidence="1">Uncharacterized protein</fullName>
    </submittedName>
</protein>